<dbReference type="OrthoDB" id="4085451at2759"/>
<dbReference type="EMBL" id="JAPQKH010000003">
    <property type="protein sequence ID" value="KAJ5108042.1"/>
    <property type="molecule type" value="Genomic_DNA"/>
</dbReference>
<evidence type="ECO:0000313" key="4">
    <source>
        <dbReference type="Proteomes" id="UP001149165"/>
    </source>
</evidence>
<accession>A0A9W9FX39</accession>
<dbReference type="AlphaFoldDB" id="A0A9W9FX39"/>
<gene>
    <name evidence="3" type="ORF">N7456_004717</name>
</gene>
<evidence type="ECO:0000259" key="2">
    <source>
        <dbReference type="Pfam" id="PF22943"/>
    </source>
</evidence>
<comment type="caution">
    <text evidence="3">The sequence shown here is derived from an EMBL/GenBank/DDBJ whole genome shotgun (WGS) entry which is preliminary data.</text>
</comment>
<feature type="compositionally biased region" description="Polar residues" evidence="1">
    <location>
        <begin position="74"/>
        <end position="89"/>
    </location>
</feature>
<feature type="domain" description="Helix-turn-helix" evidence="2">
    <location>
        <begin position="169"/>
        <end position="213"/>
    </location>
</feature>
<evidence type="ECO:0000256" key="1">
    <source>
        <dbReference type="SAM" id="MobiDB-lite"/>
    </source>
</evidence>
<feature type="compositionally biased region" description="Low complexity" evidence="1">
    <location>
        <begin position="56"/>
        <end position="73"/>
    </location>
</feature>
<dbReference type="Pfam" id="PF22943">
    <property type="entry name" value="HTH_68"/>
    <property type="match status" value="1"/>
</dbReference>
<reference evidence="3" key="2">
    <citation type="journal article" date="2023" name="IMA Fungus">
        <title>Comparative genomic study of the Penicillium genus elucidates a diverse pangenome and 15 lateral gene transfer events.</title>
        <authorList>
            <person name="Petersen C."/>
            <person name="Sorensen T."/>
            <person name="Nielsen M.R."/>
            <person name="Sondergaard T.E."/>
            <person name="Sorensen J.L."/>
            <person name="Fitzpatrick D.A."/>
            <person name="Frisvad J.C."/>
            <person name="Nielsen K.L."/>
        </authorList>
    </citation>
    <scope>NUCLEOTIDE SEQUENCE</scope>
    <source>
        <strain evidence="3">IBT 30069</strain>
    </source>
</reference>
<feature type="region of interest" description="Disordered" evidence="1">
    <location>
        <begin position="1"/>
        <end position="118"/>
    </location>
</feature>
<proteinExistence type="predicted"/>
<name>A0A9W9FX39_9EURO</name>
<reference evidence="3" key="1">
    <citation type="submission" date="2022-11" db="EMBL/GenBank/DDBJ databases">
        <authorList>
            <person name="Petersen C."/>
        </authorList>
    </citation>
    <scope>NUCLEOTIDE SEQUENCE</scope>
    <source>
        <strain evidence="3">IBT 30069</strain>
    </source>
</reference>
<dbReference type="InterPro" id="IPR054448">
    <property type="entry name" value="HTH_put_ascomycetes"/>
</dbReference>
<feature type="compositionally biased region" description="Low complexity" evidence="1">
    <location>
        <begin position="32"/>
        <end position="48"/>
    </location>
</feature>
<sequence>MGSGASKPVRSAAGAATRRQYPKSAPPPPKTPAVAPKKAKQPAANTTPSPTPSPKPSQAQAQAQSQAPRSTPQGPTYHSTEEPSTTKSNAIDLDGRDPDFAASLRTIGPVDPSGNFSHPNPYNRGTVQTVFPTSSNPALLVVTARQRINKAAAEESNAVGNANFAGRQFLDSLTIHQALTMRDQQGLPIGEIERMLRLKQGTMGKLGEKGIVSRAG</sequence>
<protein>
    <recommendedName>
        <fullName evidence="2">Helix-turn-helix domain-containing protein</fullName>
    </recommendedName>
</protein>
<organism evidence="3 4">
    <name type="scientific">Penicillium angulare</name>
    <dbReference type="NCBI Taxonomy" id="116970"/>
    <lineage>
        <taxon>Eukaryota</taxon>
        <taxon>Fungi</taxon>
        <taxon>Dikarya</taxon>
        <taxon>Ascomycota</taxon>
        <taxon>Pezizomycotina</taxon>
        <taxon>Eurotiomycetes</taxon>
        <taxon>Eurotiomycetidae</taxon>
        <taxon>Eurotiales</taxon>
        <taxon>Aspergillaceae</taxon>
        <taxon>Penicillium</taxon>
    </lineage>
</organism>
<dbReference type="Proteomes" id="UP001149165">
    <property type="component" value="Unassembled WGS sequence"/>
</dbReference>
<evidence type="ECO:0000313" key="3">
    <source>
        <dbReference type="EMBL" id="KAJ5108042.1"/>
    </source>
</evidence>
<keyword evidence="4" id="KW-1185">Reference proteome</keyword>